<feature type="region of interest" description="Disordered" evidence="1">
    <location>
        <begin position="294"/>
        <end position="326"/>
    </location>
</feature>
<dbReference type="Pfam" id="PF01476">
    <property type="entry name" value="LysM"/>
    <property type="match status" value="2"/>
</dbReference>
<feature type="compositionally biased region" description="Polar residues" evidence="1">
    <location>
        <begin position="814"/>
        <end position="836"/>
    </location>
</feature>
<dbReference type="InterPro" id="IPR018392">
    <property type="entry name" value="LysM"/>
</dbReference>
<feature type="compositionally biased region" description="Low complexity" evidence="1">
    <location>
        <begin position="613"/>
        <end position="622"/>
    </location>
</feature>
<feature type="region of interest" description="Disordered" evidence="1">
    <location>
        <begin position="788"/>
        <end position="848"/>
    </location>
</feature>
<feature type="compositionally biased region" description="Polar residues" evidence="1">
    <location>
        <begin position="296"/>
        <end position="320"/>
    </location>
</feature>
<evidence type="ECO:0000313" key="3">
    <source>
        <dbReference type="EMBL" id="KAG5508778.1"/>
    </source>
</evidence>
<dbReference type="GeneID" id="94291321"/>
<reference evidence="3 4" key="1">
    <citation type="submission" date="2021-02" db="EMBL/GenBank/DDBJ databases">
        <title>Porcisia hertigi Genome sequencing and assembly.</title>
        <authorList>
            <person name="Almutairi H."/>
            <person name="Gatherer D."/>
        </authorList>
    </citation>
    <scope>NUCLEOTIDE SEQUENCE [LARGE SCALE GENOMIC DNA]</scope>
    <source>
        <strain evidence="3 4">C119</strain>
    </source>
</reference>
<name>A0A836LIS4_9TRYP</name>
<evidence type="ECO:0000256" key="1">
    <source>
        <dbReference type="SAM" id="MobiDB-lite"/>
    </source>
</evidence>
<dbReference type="AlphaFoldDB" id="A0A836LIS4"/>
<keyword evidence="4" id="KW-1185">Reference proteome</keyword>
<feature type="compositionally biased region" description="Acidic residues" evidence="1">
    <location>
        <begin position="789"/>
        <end position="801"/>
    </location>
</feature>
<feature type="compositionally biased region" description="Low complexity" evidence="1">
    <location>
        <begin position="230"/>
        <end position="254"/>
    </location>
</feature>
<dbReference type="KEGG" id="phet:94291321"/>
<feature type="region of interest" description="Disordered" evidence="1">
    <location>
        <begin position="565"/>
        <end position="655"/>
    </location>
</feature>
<dbReference type="PROSITE" id="PS51782">
    <property type="entry name" value="LYSM"/>
    <property type="match status" value="1"/>
</dbReference>
<dbReference type="OrthoDB" id="248656at2759"/>
<protein>
    <recommendedName>
        <fullName evidence="2">LysM domain-containing protein</fullName>
    </recommendedName>
</protein>
<sequence>MEGLQRQFDMLCAALQPLGVGHSCYHQDKALILPDEVVSELQVALARATVVAHWTTSVQREEPPLHCLSGGSVEAPLQGGSLDHRQTLSTVALLFKVSVADIRQWNPQLPSTLRDEDVLPPNTYLKVRPAPSSLPAPRLTPTPASPTGLVASSITLSGAAASDFTSAKTPKVDAGRGDSVTVLRHHSTETTSPVNLANRPASASICCNRGLSSGGFPSGSDGVTSLARYSGRTGDSGRGTSHSPELSEPSMPSSCANVAPPGCSPVPVLMSIPVNPCYAPDGYNLIHSKERVMELSPSSEGGLRTSSKAHQGTTTPNSAQFLPAPFVTASPPLSGLTTLPKTTAAATFEATQSREGSPLGDISGGGGDLIASARESGMRGQTRFSSYSPTDVALPTFSLILKERSSVQGTMVPPAASTGVSQEKLQLCLTNSVGGHGDLREYTAGPVAAAPPVQRQGTRGGSRALTLSSEAREISVSLSATSPLSSFGAEGCGSRVHSRARPEGEEGEVESDGTVAKLSQPLSPLQRRQHLFALSPSLAAPSDTSSCSPIAKRFRLASVATPTKVEATSADVESPSCSETPIPPRNRRGHEHTAGASFSSTGHSRRNWRSKSRSLSSRSGCSATGAEAYRSSRSYTDDCMGDEDERSTPSTRPPAMLGCHVSSPPPNLSRCQPRNSAGSDAFCAPPRHTAELPPQLRHPPVDNRDAGHTALVAPLYKDSPRSPLQDRSCVDDTLDKAELAGGGDYDTLEGIAAAYSLPVTTIVSWNPYLGEYRSNEPLPPGLPIVLPMSDEDEWDGEDEMDSVAREMAPEQEQQRPYSRLVSNATKSYSLHGSLENSPAPHPPLGEVL</sequence>
<gene>
    <name evidence="3" type="ORF">JKF63_05276</name>
</gene>
<accession>A0A836LIS4</accession>
<evidence type="ECO:0000313" key="4">
    <source>
        <dbReference type="Proteomes" id="UP000674318"/>
    </source>
</evidence>
<feature type="compositionally biased region" description="Pro residues" evidence="1">
    <location>
        <begin position="839"/>
        <end position="848"/>
    </location>
</feature>
<dbReference type="CDD" id="cd00118">
    <property type="entry name" value="LysM"/>
    <property type="match status" value="2"/>
</dbReference>
<organism evidence="3 4">
    <name type="scientific">Porcisia hertigi</name>
    <dbReference type="NCBI Taxonomy" id="2761500"/>
    <lineage>
        <taxon>Eukaryota</taxon>
        <taxon>Discoba</taxon>
        <taxon>Euglenozoa</taxon>
        <taxon>Kinetoplastea</taxon>
        <taxon>Metakinetoplastina</taxon>
        <taxon>Trypanosomatida</taxon>
        <taxon>Trypanosomatidae</taxon>
        <taxon>Leishmaniinae</taxon>
        <taxon>Porcisia</taxon>
    </lineage>
</organism>
<feature type="region of interest" description="Disordered" evidence="1">
    <location>
        <begin position="484"/>
        <end position="516"/>
    </location>
</feature>
<dbReference type="EMBL" id="JAFJZO010000016">
    <property type="protein sequence ID" value="KAG5508778.1"/>
    <property type="molecule type" value="Genomic_DNA"/>
</dbReference>
<dbReference type="Proteomes" id="UP000674318">
    <property type="component" value="Unassembled WGS sequence"/>
</dbReference>
<comment type="caution">
    <text evidence="3">The sequence shown here is derived from an EMBL/GenBank/DDBJ whole genome shotgun (WGS) entry which is preliminary data.</text>
</comment>
<proteinExistence type="predicted"/>
<feature type="region of interest" description="Disordered" evidence="1">
    <location>
        <begin position="225"/>
        <end position="254"/>
    </location>
</feature>
<feature type="compositionally biased region" description="Basic residues" evidence="1">
    <location>
        <begin position="603"/>
        <end position="612"/>
    </location>
</feature>
<feature type="domain" description="LysM" evidence="2">
    <location>
        <begin position="73"/>
        <end position="127"/>
    </location>
</feature>
<dbReference type="RefSeq" id="XP_067758246.1">
    <property type="nucleotide sequence ID" value="XM_067901244.1"/>
</dbReference>
<evidence type="ECO:0000259" key="2">
    <source>
        <dbReference type="PROSITE" id="PS51782"/>
    </source>
</evidence>